<dbReference type="EMBL" id="CP001744">
    <property type="protein sequence ID" value="ADG66841.1"/>
    <property type="molecule type" value="Genomic_DNA"/>
</dbReference>
<name>D5ST73_PLAL2</name>
<dbReference type="eggNOG" id="ENOG502ZURK">
    <property type="taxonomic scope" value="Bacteria"/>
</dbReference>
<dbReference type="RefSeq" id="WP_013109272.1">
    <property type="nucleotide sequence ID" value="NC_014148.1"/>
</dbReference>
<dbReference type="KEGG" id="plm:Plim_0998"/>
<evidence type="ECO:0000313" key="1">
    <source>
        <dbReference type="EMBL" id="ADG66841.1"/>
    </source>
</evidence>
<organism evidence="1 2">
    <name type="scientific">Planctopirus limnophila (strain ATCC 43296 / DSM 3776 / IFAM 1008 / Mu 290)</name>
    <name type="common">Planctomyces limnophilus</name>
    <dbReference type="NCBI Taxonomy" id="521674"/>
    <lineage>
        <taxon>Bacteria</taxon>
        <taxon>Pseudomonadati</taxon>
        <taxon>Planctomycetota</taxon>
        <taxon>Planctomycetia</taxon>
        <taxon>Planctomycetales</taxon>
        <taxon>Planctomycetaceae</taxon>
        <taxon>Planctopirus</taxon>
    </lineage>
</organism>
<keyword evidence="2" id="KW-1185">Reference proteome</keyword>
<dbReference type="OrthoDB" id="292244at2"/>
<gene>
    <name evidence="1" type="ordered locus">Plim_0998</name>
</gene>
<dbReference type="SUPFAM" id="SSF48452">
    <property type="entry name" value="TPR-like"/>
    <property type="match status" value="1"/>
</dbReference>
<accession>D5ST73</accession>
<dbReference type="InterPro" id="IPR011990">
    <property type="entry name" value="TPR-like_helical_dom_sf"/>
</dbReference>
<dbReference type="Gene3D" id="1.25.40.10">
    <property type="entry name" value="Tetratricopeptide repeat domain"/>
    <property type="match status" value="1"/>
</dbReference>
<dbReference type="AlphaFoldDB" id="D5ST73"/>
<sequence precursor="true">MTLTQRGMARCYAGLIFAILPGLGSVAQAEIPSLIQRQPASIQQAWIEVEKVVNENEKLPQPLPEPYLARGDLWSRVGSHEDALSDYLKATELFFQGSPTPSERARYLSQLQRALDAVVQQPKPRYPNEAASEYSQGLLASRSGEHTMAESHFAEACRLMPEVPLYRVYRALALRELGRNEEAHRQVAAALSLIRESPLGASAEMQLLHRGLEHIQGPSRLWLSRELELISKSPATKPGAAH</sequence>
<evidence type="ECO:0008006" key="3">
    <source>
        <dbReference type="Google" id="ProtNLM"/>
    </source>
</evidence>
<protein>
    <recommendedName>
        <fullName evidence="3">Tetratricopeptide repeat protein</fullName>
    </recommendedName>
</protein>
<proteinExistence type="predicted"/>
<dbReference type="HOGENOM" id="CLU_1146375_0_0_0"/>
<dbReference type="Proteomes" id="UP000002220">
    <property type="component" value="Chromosome"/>
</dbReference>
<reference evidence="1 2" key="1">
    <citation type="journal article" date="2010" name="Stand. Genomic Sci.">
        <title>Complete genome sequence of Planctomyces limnophilus type strain (Mu 290).</title>
        <authorList>
            <person name="Labutti K."/>
            <person name="Sikorski J."/>
            <person name="Schneider S."/>
            <person name="Nolan M."/>
            <person name="Lucas S."/>
            <person name="Glavina Del Rio T."/>
            <person name="Tice H."/>
            <person name="Cheng J.F."/>
            <person name="Goodwin L."/>
            <person name="Pitluck S."/>
            <person name="Liolios K."/>
            <person name="Ivanova N."/>
            <person name="Mavromatis K."/>
            <person name="Mikhailova N."/>
            <person name="Pati A."/>
            <person name="Chen A."/>
            <person name="Palaniappan K."/>
            <person name="Land M."/>
            <person name="Hauser L."/>
            <person name="Chang Y.J."/>
            <person name="Jeffries C.D."/>
            <person name="Tindall B.J."/>
            <person name="Rohde M."/>
            <person name="Goker M."/>
            <person name="Woyke T."/>
            <person name="Bristow J."/>
            <person name="Eisen J.A."/>
            <person name="Markowitz V."/>
            <person name="Hugenholtz P."/>
            <person name="Kyrpides N.C."/>
            <person name="Klenk H.P."/>
            <person name="Lapidus A."/>
        </authorList>
    </citation>
    <scope>NUCLEOTIDE SEQUENCE [LARGE SCALE GENOMIC DNA]</scope>
    <source>
        <strain evidence="2">ATCC 43296 / DSM 3776 / IFAM 1008 / 290</strain>
    </source>
</reference>
<dbReference type="SMR" id="D5ST73"/>
<evidence type="ECO:0000313" key="2">
    <source>
        <dbReference type="Proteomes" id="UP000002220"/>
    </source>
</evidence>